<dbReference type="Pfam" id="PF18591">
    <property type="entry name" value="IMP2_C"/>
    <property type="match status" value="1"/>
</dbReference>
<sequence length="163" mass="17908">MAETKPACYLTFDPASGGAFFMHWSETMVDGALACFVPAKPIPKFKFNHRGGRSEFCRGIAGGNKKPFYNGWCSFVREAYKNNADLTFIQNGEENPVGLYLVKKDTTVVKVNFNEPVHVSKDSGEFAVVGVIPFVNNSFDVQKMLPSLFTSVGEEHGAALSLE</sequence>
<feature type="domain" description="Immune Mapped Protein 1-like C-terminal" evidence="2">
    <location>
        <begin position="104"/>
        <end position="162"/>
    </location>
</feature>
<keyword evidence="4" id="KW-1185">Reference proteome</keyword>
<gene>
    <name evidence="3" type="ORF">HKI87_02g14200</name>
</gene>
<reference evidence="3 4" key="1">
    <citation type="submission" date="2024-03" db="EMBL/GenBank/DDBJ databases">
        <title>Complete genome sequence of the green alga Chloropicon roscoffensis RCC1871.</title>
        <authorList>
            <person name="Lemieux C."/>
            <person name="Pombert J.-F."/>
            <person name="Otis C."/>
            <person name="Turmel M."/>
        </authorList>
    </citation>
    <scope>NUCLEOTIDE SEQUENCE [LARGE SCALE GENOMIC DNA]</scope>
    <source>
        <strain evidence="3 4">RCC1871</strain>
    </source>
</reference>
<dbReference type="EMBL" id="CP151502">
    <property type="protein sequence ID" value="WZN59892.1"/>
    <property type="molecule type" value="Genomic_DNA"/>
</dbReference>
<organism evidence="3 4">
    <name type="scientific">Chloropicon roscoffensis</name>
    <dbReference type="NCBI Taxonomy" id="1461544"/>
    <lineage>
        <taxon>Eukaryota</taxon>
        <taxon>Viridiplantae</taxon>
        <taxon>Chlorophyta</taxon>
        <taxon>Chloropicophyceae</taxon>
        <taxon>Chloropicales</taxon>
        <taxon>Chloropicaceae</taxon>
        <taxon>Chloropicon</taxon>
    </lineage>
</organism>
<feature type="domain" description="Immune mapped protein 2 N-terminal" evidence="1">
    <location>
        <begin position="6"/>
        <end position="88"/>
    </location>
</feature>
<protein>
    <submittedName>
        <fullName evidence="3">IMP2_N domain-containing protein</fullName>
    </submittedName>
</protein>
<evidence type="ECO:0000313" key="3">
    <source>
        <dbReference type="EMBL" id="WZN59892.1"/>
    </source>
</evidence>
<dbReference type="InterPro" id="IPR040785">
    <property type="entry name" value="IMP1-like_C"/>
</dbReference>
<evidence type="ECO:0000313" key="4">
    <source>
        <dbReference type="Proteomes" id="UP001472866"/>
    </source>
</evidence>
<dbReference type="InterPro" id="IPR040955">
    <property type="entry name" value="IMP2_N"/>
</dbReference>
<dbReference type="AlphaFoldDB" id="A0AAX4P0T3"/>
<evidence type="ECO:0000259" key="1">
    <source>
        <dbReference type="Pfam" id="PF18590"/>
    </source>
</evidence>
<evidence type="ECO:0000259" key="2">
    <source>
        <dbReference type="Pfam" id="PF18591"/>
    </source>
</evidence>
<accession>A0AAX4P0T3</accession>
<name>A0AAX4P0T3_9CHLO</name>
<dbReference type="Pfam" id="PF18590">
    <property type="entry name" value="IMP2_N"/>
    <property type="match status" value="1"/>
</dbReference>
<proteinExistence type="predicted"/>
<dbReference type="Proteomes" id="UP001472866">
    <property type="component" value="Chromosome 02"/>
</dbReference>